<dbReference type="Proteomes" id="UP000239522">
    <property type="component" value="Unassembled WGS sequence"/>
</dbReference>
<gene>
    <name evidence="1" type="ORF">BST83_13320</name>
</gene>
<dbReference type="Pfam" id="PF20459">
    <property type="entry name" value="DUF6712"/>
    <property type="match status" value="1"/>
</dbReference>
<dbReference type="EMBL" id="MQUA01000013">
    <property type="protein sequence ID" value="PQB08022.1"/>
    <property type="molecule type" value="Genomic_DNA"/>
</dbReference>
<evidence type="ECO:0000313" key="2">
    <source>
        <dbReference type="Proteomes" id="UP000239522"/>
    </source>
</evidence>
<dbReference type="AlphaFoldDB" id="A0A2S7KZC6"/>
<reference evidence="1 2" key="1">
    <citation type="submission" date="2016-11" db="EMBL/GenBank/DDBJ databases">
        <title>Trade-off between light-utilization and light-protection in marine flavobacteria.</title>
        <authorList>
            <person name="Kumagai Y."/>
        </authorList>
    </citation>
    <scope>NUCLEOTIDE SEQUENCE [LARGE SCALE GENOMIC DNA]</scope>
    <source>
        <strain evidence="1 2">ATCC 700397</strain>
    </source>
</reference>
<evidence type="ECO:0000313" key="1">
    <source>
        <dbReference type="EMBL" id="PQB08022.1"/>
    </source>
</evidence>
<organism evidence="1 2">
    <name type="scientific">Polaribacter filamentus</name>
    <dbReference type="NCBI Taxonomy" id="53483"/>
    <lineage>
        <taxon>Bacteria</taxon>
        <taxon>Pseudomonadati</taxon>
        <taxon>Bacteroidota</taxon>
        <taxon>Flavobacteriia</taxon>
        <taxon>Flavobacteriales</taxon>
        <taxon>Flavobacteriaceae</taxon>
    </lineage>
</organism>
<protein>
    <submittedName>
        <fullName evidence="1">Uncharacterized protein</fullName>
    </submittedName>
</protein>
<sequence length="314" mass="35554">MITKDITDIQKYAKVSSSFTYALLSPELSDVADNQIAKAISLEEYAILDAYTGLDVIVKQAIEFIKKAEINLALFNYMAVGGLQITKGGISVLTPKDQEPAEKVDKRDALRLYKKKGYKAIDNVLALFDKNEDKFTSWKTSEQYTKFKDVLVNNTAEFQEHYNIFNSRQTFIHLVPELKIVEQQYLIPGVTLATLKELKTSISVDPIFTEVKNLVSKAAVLYTVSKNLGSGLFYQSSNGFELRFDILDYERNFTNAKEISTHLIKQRKEKKNEAKEFLKTALKTIKENPILFSYTELTVTRATPFINGKGVVAI</sequence>
<dbReference type="RefSeq" id="WP_104810226.1">
    <property type="nucleotide sequence ID" value="NZ_MQUA01000013.1"/>
</dbReference>
<comment type="caution">
    <text evidence="1">The sequence shown here is derived from an EMBL/GenBank/DDBJ whole genome shotgun (WGS) entry which is preliminary data.</text>
</comment>
<keyword evidence="2" id="KW-1185">Reference proteome</keyword>
<name>A0A2S7KZC6_9FLAO</name>
<dbReference type="OrthoDB" id="1166630at2"/>
<accession>A0A2S7KZC6</accession>
<proteinExistence type="predicted"/>
<dbReference type="InterPro" id="IPR046558">
    <property type="entry name" value="DUF6712"/>
</dbReference>